<sequence>MQLPEHRKNVFLYLCAFLQETLGHVTENGLDAKTVATLFGTIFLRDPPRSRAELSSRSRNNQAVTRKKANFVYHFLVNDQSDLILGREPQRHEVRLGRLKDAEREREREMFLDRQSWRELERACSQSPYLAI</sequence>
<evidence type="ECO:0000259" key="1">
    <source>
        <dbReference type="PROSITE" id="PS50238"/>
    </source>
</evidence>
<dbReference type="SUPFAM" id="SSF48350">
    <property type="entry name" value="GTPase activation domain, GAP"/>
    <property type="match status" value="1"/>
</dbReference>
<name>A0A7R8W0T9_TIMDO</name>
<dbReference type="InterPro" id="IPR000198">
    <property type="entry name" value="RhoGAP_dom"/>
</dbReference>
<dbReference type="GO" id="GO:0007165">
    <property type="term" value="P:signal transduction"/>
    <property type="evidence" value="ECO:0007669"/>
    <property type="project" value="InterPro"/>
</dbReference>
<organism evidence="2">
    <name type="scientific">Timema douglasi</name>
    <name type="common">Walking stick</name>
    <dbReference type="NCBI Taxonomy" id="61478"/>
    <lineage>
        <taxon>Eukaryota</taxon>
        <taxon>Metazoa</taxon>
        <taxon>Ecdysozoa</taxon>
        <taxon>Arthropoda</taxon>
        <taxon>Hexapoda</taxon>
        <taxon>Insecta</taxon>
        <taxon>Pterygota</taxon>
        <taxon>Neoptera</taxon>
        <taxon>Polyneoptera</taxon>
        <taxon>Phasmatodea</taxon>
        <taxon>Timematodea</taxon>
        <taxon>Timematoidea</taxon>
        <taxon>Timematidae</taxon>
        <taxon>Timema</taxon>
    </lineage>
</organism>
<dbReference type="Gene3D" id="1.10.555.10">
    <property type="entry name" value="Rho GTPase activation protein"/>
    <property type="match status" value="1"/>
</dbReference>
<dbReference type="AlphaFoldDB" id="A0A7R8W0T9"/>
<dbReference type="PROSITE" id="PS50238">
    <property type="entry name" value="RHOGAP"/>
    <property type="match status" value="1"/>
</dbReference>
<dbReference type="InterPro" id="IPR008936">
    <property type="entry name" value="Rho_GTPase_activation_prot"/>
</dbReference>
<accession>A0A7R8W0T9</accession>
<dbReference type="EMBL" id="OA584037">
    <property type="protein sequence ID" value="CAD7206591.1"/>
    <property type="molecule type" value="Genomic_DNA"/>
</dbReference>
<feature type="domain" description="Rho-GAP" evidence="1">
    <location>
        <begin position="1"/>
        <end position="84"/>
    </location>
</feature>
<gene>
    <name evidence="2" type="ORF">TDIB3V08_LOCUS12740</name>
</gene>
<evidence type="ECO:0000313" key="2">
    <source>
        <dbReference type="EMBL" id="CAD7206591.1"/>
    </source>
</evidence>
<protein>
    <recommendedName>
        <fullName evidence="1">Rho-GAP domain-containing protein</fullName>
    </recommendedName>
</protein>
<reference evidence="2" key="1">
    <citation type="submission" date="2020-11" db="EMBL/GenBank/DDBJ databases">
        <authorList>
            <person name="Tran Van P."/>
        </authorList>
    </citation>
    <scope>NUCLEOTIDE SEQUENCE</scope>
</reference>
<proteinExistence type="predicted"/>